<dbReference type="AlphaFoldDB" id="A0A0D1YTU6"/>
<dbReference type="OrthoDB" id="5596422at2759"/>
<protein>
    <recommendedName>
        <fullName evidence="4">VWFA domain-containing protein</fullName>
    </recommendedName>
</protein>
<keyword evidence="3" id="KW-1185">Reference proteome</keyword>
<dbReference type="Proteomes" id="UP000053259">
    <property type="component" value="Unassembled WGS sequence"/>
</dbReference>
<dbReference type="EMBL" id="KN847542">
    <property type="protein sequence ID" value="KIW04067.1"/>
    <property type="molecule type" value="Genomic_DNA"/>
</dbReference>
<dbReference type="VEuPathDB" id="FungiDB:PV09_04885"/>
<dbReference type="RefSeq" id="XP_016213936.1">
    <property type="nucleotide sequence ID" value="XM_016358318.1"/>
</dbReference>
<feature type="region of interest" description="Disordered" evidence="1">
    <location>
        <begin position="830"/>
        <end position="852"/>
    </location>
</feature>
<evidence type="ECO:0000313" key="3">
    <source>
        <dbReference type="Proteomes" id="UP000053259"/>
    </source>
</evidence>
<proteinExistence type="predicted"/>
<feature type="region of interest" description="Disordered" evidence="1">
    <location>
        <begin position="121"/>
        <end position="161"/>
    </location>
</feature>
<gene>
    <name evidence="2" type="ORF">PV09_04885</name>
</gene>
<sequence length="901" mass="100784">MSSQYQRQPKGKVWPIEPKAPSLVSLSVRDQNVQRPRKRSSSLKVVALGLKKGLSSQHLLNSSAQESLKALRKGKHSSCSSLHVKKNRSRGLATHVSIAEVEHDEVLDYLSIDIKSSSITHTGPLGQVGDVSSHNLSERPQKRSPSGDLTDDTSHTALQTRKHSARQLISKVVGTMHKRKQSAELFHEDTKRVEAWIEKINAGVPPIDARHTNGSIEPYFHPGNSGERVTLINEQLLNHLDELPDEILFPEPVLAASTQQVPNVHPQNRQRSVSWPASGSMYGHEPWPLSLRLPVRLRVTAKAELDEATSTSNERLWAVVQIHVELPKFSSGTSHDNNAIAVAIVLDNSRLATRKDVKKMCLEIMSLAASLKEGVDHLGVYCTSASNITEICAISVAVPLSIPVLRSKLDEVSQRSRDSFRVQDAYIQAVQDLRAIRSHDEQMVPLIAEDIVIISSSCLGIAECFQQRLEGFRVHMVNPSLIPYSDKVRKQLVTTRATQLKHVRDSTYSHDNLEQEDNTVSGWLIDSTCCLASDCSSHRSHSLSDAILYSKSQANAGSVSNLSITINESDGAKIQEINGSLSYQTLLPGQMVSIPIRVQINPLDPRFSIGSNSEFGSSRHHSIVDAMSELELTLGNHLSELFEVHITYNHSFFPKSTRLEVRESCWLSRNLPSTTNEELDLQVRKDLSLLKRNPRVQKQLALCKAAAKPPAEALLDLEKVESETLSEGVKGFVDALKRRLRHRIALLGDPTFIDYLLSSDYLEKSRRTYNENITVEEYLKEVPNPLYTEDEKSLDTSTVFVWNHPRYSRSSAEADEGEARKIWQQIRRSSKWNKPSRMPNEKAGENGDKHVDTYDPQIEGILETALRHGRKISTATLRSIIRDLRRSSSLTDDGVSFEDFE</sequence>
<evidence type="ECO:0000313" key="2">
    <source>
        <dbReference type="EMBL" id="KIW04067.1"/>
    </source>
</evidence>
<accession>A0A0D1YTU6</accession>
<feature type="compositionally biased region" description="Basic and acidic residues" evidence="1">
    <location>
        <begin position="839"/>
        <end position="852"/>
    </location>
</feature>
<dbReference type="GeneID" id="27312858"/>
<organism evidence="2 3">
    <name type="scientific">Verruconis gallopava</name>
    <dbReference type="NCBI Taxonomy" id="253628"/>
    <lineage>
        <taxon>Eukaryota</taxon>
        <taxon>Fungi</taxon>
        <taxon>Dikarya</taxon>
        <taxon>Ascomycota</taxon>
        <taxon>Pezizomycotina</taxon>
        <taxon>Dothideomycetes</taxon>
        <taxon>Pleosporomycetidae</taxon>
        <taxon>Venturiales</taxon>
        <taxon>Sympoventuriaceae</taxon>
        <taxon>Verruconis</taxon>
    </lineage>
</organism>
<dbReference type="InParanoid" id="A0A0D1YTU6"/>
<dbReference type="HOGENOM" id="CLU_321646_0_0_1"/>
<evidence type="ECO:0008006" key="4">
    <source>
        <dbReference type="Google" id="ProtNLM"/>
    </source>
</evidence>
<reference evidence="2 3" key="1">
    <citation type="submission" date="2015-01" db="EMBL/GenBank/DDBJ databases">
        <title>The Genome Sequence of Ochroconis gallopava CBS43764.</title>
        <authorList>
            <consortium name="The Broad Institute Genomics Platform"/>
            <person name="Cuomo C."/>
            <person name="de Hoog S."/>
            <person name="Gorbushina A."/>
            <person name="Stielow B."/>
            <person name="Teixiera M."/>
            <person name="Abouelleil A."/>
            <person name="Chapman S.B."/>
            <person name="Priest M."/>
            <person name="Young S.K."/>
            <person name="Wortman J."/>
            <person name="Nusbaum C."/>
            <person name="Birren B."/>
        </authorList>
    </citation>
    <scope>NUCLEOTIDE SEQUENCE [LARGE SCALE GENOMIC DNA]</scope>
    <source>
        <strain evidence="2 3">CBS 43764</strain>
    </source>
</reference>
<name>A0A0D1YTU6_9PEZI</name>
<evidence type="ECO:0000256" key="1">
    <source>
        <dbReference type="SAM" id="MobiDB-lite"/>
    </source>
</evidence>